<comment type="caution">
    <text evidence="12">The sequence shown here is derived from an EMBL/GenBank/DDBJ whole genome shotgun (WGS) entry which is preliminary data.</text>
</comment>
<dbReference type="InterPro" id="IPR002464">
    <property type="entry name" value="DNA/RNA_helicase_DEAH_CS"/>
</dbReference>
<keyword evidence="4" id="KW-0067">ATP-binding</keyword>
<dbReference type="GO" id="GO:0009378">
    <property type="term" value="F:four-way junction helicase activity"/>
    <property type="evidence" value="ECO:0007669"/>
    <property type="project" value="TreeGrafter"/>
</dbReference>
<dbReference type="SUPFAM" id="SSF52540">
    <property type="entry name" value="P-loop containing nucleoside triphosphate hydrolases"/>
    <property type="match status" value="1"/>
</dbReference>
<dbReference type="Gene3D" id="3.40.50.300">
    <property type="entry name" value="P-loop containing nucleotide triphosphate hydrolases"/>
    <property type="match status" value="2"/>
</dbReference>
<dbReference type="Pfam" id="PF00271">
    <property type="entry name" value="Helicase_C"/>
    <property type="match status" value="1"/>
</dbReference>
<keyword evidence="2" id="KW-0547">Nucleotide-binding</keyword>
<dbReference type="Pfam" id="PF00270">
    <property type="entry name" value="DEAD"/>
    <property type="match status" value="1"/>
</dbReference>
<proteinExistence type="inferred from homology"/>
<feature type="region of interest" description="Disordered" evidence="9">
    <location>
        <begin position="522"/>
        <end position="600"/>
    </location>
</feature>
<gene>
    <name evidence="12" type="ORF">NP233_g11097</name>
</gene>
<evidence type="ECO:0000256" key="6">
    <source>
        <dbReference type="ARBA" id="ARBA00023235"/>
    </source>
</evidence>
<feature type="compositionally biased region" description="Basic and acidic residues" evidence="9">
    <location>
        <begin position="252"/>
        <end position="278"/>
    </location>
</feature>
<dbReference type="Proteomes" id="UP001213000">
    <property type="component" value="Unassembled WGS sequence"/>
</dbReference>
<evidence type="ECO:0000256" key="2">
    <source>
        <dbReference type="ARBA" id="ARBA00022741"/>
    </source>
</evidence>
<dbReference type="PANTHER" id="PTHR13710:SF105">
    <property type="entry name" value="ATP-DEPENDENT DNA HELICASE Q1"/>
    <property type="match status" value="1"/>
</dbReference>
<keyword evidence="6" id="KW-0413">Isomerase</keyword>
<feature type="compositionally biased region" description="Low complexity" evidence="9">
    <location>
        <begin position="524"/>
        <end position="541"/>
    </location>
</feature>
<dbReference type="GO" id="GO:0000724">
    <property type="term" value="P:double-strand break repair via homologous recombination"/>
    <property type="evidence" value="ECO:0007669"/>
    <property type="project" value="TreeGrafter"/>
</dbReference>
<dbReference type="EC" id="5.6.2.4" evidence="8"/>
<feature type="domain" description="Helicase ATP-binding" evidence="10">
    <location>
        <begin position="1"/>
        <end position="91"/>
    </location>
</feature>
<evidence type="ECO:0000256" key="7">
    <source>
        <dbReference type="ARBA" id="ARBA00034617"/>
    </source>
</evidence>
<dbReference type="GO" id="GO:0043138">
    <property type="term" value="F:3'-5' DNA helicase activity"/>
    <property type="evidence" value="ECO:0007669"/>
    <property type="project" value="UniProtKB-EC"/>
</dbReference>
<keyword evidence="5" id="KW-0238">DNA-binding</keyword>
<organism evidence="12 13">
    <name type="scientific">Leucocoprinus birnbaumii</name>
    <dbReference type="NCBI Taxonomy" id="56174"/>
    <lineage>
        <taxon>Eukaryota</taxon>
        <taxon>Fungi</taxon>
        <taxon>Dikarya</taxon>
        <taxon>Basidiomycota</taxon>
        <taxon>Agaricomycotina</taxon>
        <taxon>Agaricomycetes</taxon>
        <taxon>Agaricomycetidae</taxon>
        <taxon>Agaricales</taxon>
        <taxon>Agaricineae</taxon>
        <taxon>Agaricaceae</taxon>
        <taxon>Leucocoprinus</taxon>
    </lineage>
</organism>
<evidence type="ECO:0000256" key="5">
    <source>
        <dbReference type="ARBA" id="ARBA00023125"/>
    </source>
</evidence>
<dbReference type="PROSITE" id="PS51194">
    <property type="entry name" value="HELICASE_CTER"/>
    <property type="match status" value="1"/>
</dbReference>
<dbReference type="InterPro" id="IPR014001">
    <property type="entry name" value="Helicase_ATP-bd"/>
</dbReference>
<feature type="region of interest" description="Disordered" evidence="9">
    <location>
        <begin position="252"/>
        <end position="306"/>
    </location>
</feature>
<dbReference type="GO" id="GO:0003677">
    <property type="term" value="F:DNA binding"/>
    <property type="evidence" value="ECO:0007669"/>
    <property type="project" value="UniProtKB-KW"/>
</dbReference>
<comment type="similarity">
    <text evidence="1">Belongs to the helicase family. RecQ subfamily.</text>
</comment>
<accession>A0AAD5YR95</accession>
<keyword evidence="13" id="KW-1185">Reference proteome</keyword>
<evidence type="ECO:0000256" key="8">
    <source>
        <dbReference type="ARBA" id="ARBA00034808"/>
    </source>
</evidence>
<dbReference type="GO" id="GO:0016787">
    <property type="term" value="F:hydrolase activity"/>
    <property type="evidence" value="ECO:0007669"/>
    <property type="project" value="UniProtKB-KW"/>
</dbReference>
<dbReference type="SMART" id="SM00490">
    <property type="entry name" value="HELICc"/>
    <property type="match status" value="1"/>
</dbReference>
<feature type="domain" description="Helicase C-terminal" evidence="11">
    <location>
        <begin position="120"/>
        <end position="278"/>
    </location>
</feature>
<dbReference type="PROSITE" id="PS00690">
    <property type="entry name" value="DEAH_ATP_HELICASE"/>
    <property type="match status" value="1"/>
</dbReference>
<dbReference type="GO" id="GO:0005737">
    <property type="term" value="C:cytoplasm"/>
    <property type="evidence" value="ECO:0007669"/>
    <property type="project" value="TreeGrafter"/>
</dbReference>
<sequence>MAVIINPEILMNNPHIEELWKSQEFISRLAYFVFDEAHCIRQWGGFRNAYRDVGLLKYLTSKKVPCYAASATLPQAILDDVISTLELDREKIEYVLRSNSRPDISLTVWPIVYASKSFKDLDFLLRVPRGRPPKFLVFFDNIKKAEQATKYLRQLLPRPLQCKIKYFHSGMSQEYCDIELEAFRVSETWGLCVTDAFGMGMDIPDVDVVVQWMPPLDMSTLWQRFGRGARGEGLNATAILLVNKNHTLEERLKAEARTRERELKKRKERANTAEDGSNKKKSGQRTCNQQLVEDETLSSVPSSRDEASDILDTVARQLNYARIDHADDKKKGVRSGVEVGLVMDHFINPLAGGYSCRREPLDVYFLNIKRESDDHIRCDPETTGGCHRCRPKSTPLCCDLCSSHSFTAYTVPFIRPTLIRRSRIPPFTMTSEDQRLADALRTWQQDKAVETMGPVLLRMYGSRYFMADSVVDRIVACCHYNKITSVEHLTKELDWDENLIQAHGPSLLSVIVSCKPPPLPLPLGPAQASNPNIPSASSSNAHQRRLQQPPGPRKPYTGRCGSCGKIGHRKTRKRCRNHPNYNPHLDKENELPPPPPKVLA</sequence>
<dbReference type="PANTHER" id="PTHR13710">
    <property type="entry name" value="DNA HELICASE RECQ FAMILY MEMBER"/>
    <property type="match status" value="1"/>
</dbReference>
<evidence type="ECO:0000256" key="9">
    <source>
        <dbReference type="SAM" id="MobiDB-lite"/>
    </source>
</evidence>
<dbReference type="InterPro" id="IPR011545">
    <property type="entry name" value="DEAD/DEAH_box_helicase_dom"/>
</dbReference>
<feature type="compositionally biased region" description="Basic residues" evidence="9">
    <location>
        <begin position="566"/>
        <end position="577"/>
    </location>
</feature>
<dbReference type="PROSITE" id="PS51192">
    <property type="entry name" value="HELICASE_ATP_BIND_1"/>
    <property type="match status" value="1"/>
</dbReference>
<dbReference type="InterPro" id="IPR027417">
    <property type="entry name" value="P-loop_NTPase"/>
</dbReference>
<evidence type="ECO:0000259" key="11">
    <source>
        <dbReference type="PROSITE" id="PS51194"/>
    </source>
</evidence>
<comment type="catalytic activity">
    <reaction evidence="7">
        <text>Couples ATP hydrolysis with the unwinding of duplex DNA by translocating in the 3'-5' direction.</text>
        <dbReference type="EC" id="5.6.2.4"/>
    </reaction>
</comment>
<evidence type="ECO:0000256" key="1">
    <source>
        <dbReference type="ARBA" id="ARBA00005446"/>
    </source>
</evidence>
<evidence type="ECO:0000313" key="13">
    <source>
        <dbReference type="Proteomes" id="UP001213000"/>
    </source>
</evidence>
<evidence type="ECO:0000313" key="12">
    <source>
        <dbReference type="EMBL" id="KAJ3560032.1"/>
    </source>
</evidence>
<reference evidence="12" key="1">
    <citation type="submission" date="2022-07" db="EMBL/GenBank/DDBJ databases">
        <title>Genome Sequence of Leucocoprinus birnbaumii.</title>
        <authorList>
            <person name="Buettner E."/>
        </authorList>
    </citation>
    <scope>NUCLEOTIDE SEQUENCE</scope>
    <source>
        <strain evidence="12">VT141</strain>
    </source>
</reference>
<name>A0AAD5YR95_9AGAR</name>
<keyword evidence="3" id="KW-0378">Hydrolase</keyword>
<evidence type="ECO:0000259" key="10">
    <source>
        <dbReference type="PROSITE" id="PS51192"/>
    </source>
</evidence>
<feature type="compositionally biased region" description="Polar residues" evidence="9">
    <location>
        <begin position="284"/>
        <end position="302"/>
    </location>
</feature>
<dbReference type="GO" id="GO:0005524">
    <property type="term" value="F:ATP binding"/>
    <property type="evidence" value="ECO:0007669"/>
    <property type="project" value="UniProtKB-KW"/>
</dbReference>
<protein>
    <recommendedName>
        <fullName evidence="8">DNA 3'-5' helicase</fullName>
        <ecNumber evidence="8">5.6.2.4</ecNumber>
    </recommendedName>
</protein>
<feature type="compositionally biased region" description="Pro residues" evidence="9">
    <location>
        <begin position="591"/>
        <end position="600"/>
    </location>
</feature>
<evidence type="ECO:0000256" key="3">
    <source>
        <dbReference type="ARBA" id="ARBA00022801"/>
    </source>
</evidence>
<dbReference type="GO" id="GO:0005694">
    <property type="term" value="C:chromosome"/>
    <property type="evidence" value="ECO:0007669"/>
    <property type="project" value="TreeGrafter"/>
</dbReference>
<dbReference type="AlphaFoldDB" id="A0AAD5YR95"/>
<dbReference type="InterPro" id="IPR001650">
    <property type="entry name" value="Helicase_C-like"/>
</dbReference>
<evidence type="ECO:0000256" key="4">
    <source>
        <dbReference type="ARBA" id="ARBA00022840"/>
    </source>
</evidence>
<dbReference type="EMBL" id="JANIEX010001251">
    <property type="protein sequence ID" value="KAJ3560032.1"/>
    <property type="molecule type" value="Genomic_DNA"/>
</dbReference>